<dbReference type="Pfam" id="PF10282">
    <property type="entry name" value="Lactonase"/>
    <property type="match status" value="1"/>
</dbReference>
<dbReference type="AlphaFoldDB" id="A0A7X1KL75"/>
<dbReference type="InterPro" id="IPR050282">
    <property type="entry name" value="Cycloisomerase_2"/>
</dbReference>
<dbReference type="GO" id="GO:0017057">
    <property type="term" value="F:6-phosphogluconolactonase activity"/>
    <property type="evidence" value="ECO:0007669"/>
    <property type="project" value="TreeGrafter"/>
</dbReference>
<keyword evidence="4" id="KW-1185">Reference proteome</keyword>
<evidence type="ECO:0000256" key="1">
    <source>
        <dbReference type="ARBA" id="ARBA00005564"/>
    </source>
</evidence>
<sequence>MTGETLAPDSVAGAAARPLSAYVAVGAELINFTLDGETGALRRRGSIRLPSRIQYAWPHGKLPILYVACADRAPGADGQPFYLCALTRDDLGDCTLLGEPALLPARPIDLTVAPDDRFVLTAYSQPAAVTVHRLAVDGSLDGEVVQEAAFAVGSAPHQVKVMPSGDRVVICARGKKGFGKDSYVSGSLELLSFADGQLAHAGSVIPELPRGFNPRALEFHPDHPLVYVALEEQSQLCVLPREGDSIGDEALHLLETLAEPDNRRPRQDGGAIHLHPAGHTVYVGNRNDGYVGGQSGPSWLVPDPVPVFAGGENSIAVFALDPATGAPRAAGHAPSGGLHPRTFAPTPDGRWLIVANLAPTIVADADGRLTEVPANLTVFAVGDDGLLTEDSRQDIDVAGEMIWWMGLA</sequence>
<keyword evidence="2" id="KW-0313">Glucose metabolism</keyword>
<dbReference type="Gene3D" id="2.130.10.10">
    <property type="entry name" value="YVTN repeat-like/Quinoprotein amine dehydrogenase"/>
    <property type="match status" value="1"/>
</dbReference>
<dbReference type="Proteomes" id="UP000566813">
    <property type="component" value="Unassembled WGS sequence"/>
</dbReference>
<dbReference type="SUPFAM" id="SSF51004">
    <property type="entry name" value="C-terminal (heme d1) domain of cytochrome cd1-nitrite reductase"/>
    <property type="match status" value="1"/>
</dbReference>
<dbReference type="GO" id="GO:0006006">
    <property type="term" value="P:glucose metabolic process"/>
    <property type="evidence" value="ECO:0007669"/>
    <property type="project" value="UniProtKB-KW"/>
</dbReference>
<protein>
    <submittedName>
        <fullName evidence="3">Beta-propeller fold lactonase family protein</fullName>
    </submittedName>
</protein>
<dbReference type="InterPro" id="IPR011048">
    <property type="entry name" value="Haem_d1_sf"/>
</dbReference>
<dbReference type="PANTHER" id="PTHR30344">
    <property type="entry name" value="6-PHOSPHOGLUCONOLACTONASE-RELATED"/>
    <property type="match status" value="1"/>
</dbReference>
<evidence type="ECO:0000313" key="4">
    <source>
        <dbReference type="Proteomes" id="UP000566813"/>
    </source>
</evidence>
<dbReference type="InterPro" id="IPR015943">
    <property type="entry name" value="WD40/YVTN_repeat-like_dom_sf"/>
</dbReference>
<name>A0A7X1KL75_9SPHN</name>
<dbReference type="InterPro" id="IPR019405">
    <property type="entry name" value="Lactonase_7-beta_prop"/>
</dbReference>
<keyword evidence="2" id="KW-0119">Carbohydrate metabolism</keyword>
<organism evidence="3 4">
    <name type="scientific">Novosphingobium flavum</name>
    <dbReference type="NCBI Taxonomy" id="1778672"/>
    <lineage>
        <taxon>Bacteria</taxon>
        <taxon>Pseudomonadati</taxon>
        <taxon>Pseudomonadota</taxon>
        <taxon>Alphaproteobacteria</taxon>
        <taxon>Sphingomonadales</taxon>
        <taxon>Sphingomonadaceae</taxon>
        <taxon>Novosphingobium</taxon>
    </lineage>
</organism>
<accession>A0A7X1KL75</accession>
<dbReference type="RefSeq" id="WP_185663559.1">
    <property type="nucleotide sequence ID" value="NZ_JACLAW010000004.1"/>
</dbReference>
<dbReference type="EMBL" id="JACLAW010000004">
    <property type="protein sequence ID" value="MBC2665306.1"/>
    <property type="molecule type" value="Genomic_DNA"/>
</dbReference>
<evidence type="ECO:0000256" key="2">
    <source>
        <dbReference type="ARBA" id="ARBA00022526"/>
    </source>
</evidence>
<gene>
    <name evidence="3" type="ORF">H7F51_07225</name>
</gene>
<proteinExistence type="inferred from homology"/>
<comment type="similarity">
    <text evidence="1">Belongs to the cycloisomerase 2 family.</text>
</comment>
<reference evidence="3 4" key="1">
    <citation type="submission" date="2020-08" db="EMBL/GenBank/DDBJ databases">
        <title>The genome sequence of type strain Novosphingobium flavum NBRC 111647.</title>
        <authorList>
            <person name="Liu Y."/>
        </authorList>
    </citation>
    <scope>NUCLEOTIDE SEQUENCE [LARGE SCALE GENOMIC DNA]</scope>
    <source>
        <strain evidence="3 4">NBRC 111647</strain>
    </source>
</reference>
<dbReference type="PANTHER" id="PTHR30344:SF1">
    <property type="entry name" value="6-PHOSPHOGLUCONOLACTONASE"/>
    <property type="match status" value="1"/>
</dbReference>
<evidence type="ECO:0000313" key="3">
    <source>
        <dbReference type="EMBL" id="MBC2665306.1"/>
    </source>
</evidence>
<comment type="caution">
    <text evidence="3">The sequence shown here is derived from an EMBL/GenBank/DDBJ whole genome shotgun (WGS) entry which is preliminary data.</text>
</comment>